<dbReference type="AlphaFoldDB" id="N8R162"/>
<dbReference type="SUPFAM" id="SSF52540">
    <property type="entry name" value="P-loop containing nucleoside triphosphate hydrolases"/>
    <property type="match status" value="1"/>
</dbReference>
<evidence type="ECO:0000313" key="4">
    <source>
        <dbReference type="Proteomes" id="UP000013065"/>
    </source>
</evidence>
<keyword evidence="1" id="KW-0175">Coiled coil</keyword>
<dbReference type="InterPro" id="IPR027417">
    <property type="entry name" value="P-loop_NTPase"/>
</dbReference>
<sequence length="484" mass="56296">MKYIQSINAKLDFLNHNVNIDLKGRNLILTGKNGVGKTRFLNQLNNTVLSKLIHDIPHIFQHHYMQKVNIINILKSETSDLENSFYYKNHIENLKNNINPLNLLNFLEELLGKSDSYNPQETEEFIKKATELKNIILEYKTFLQNSNLNYLPIHSPIYNIDYLINEIGSTHNQENISLAVNGIGNLNQNIQASKVTFNFFPAHRQSQITPSTNTTDLNQYINSAKHEYSSKLGQFLEQYLLNIRIEKSLALSEENDNEHADQIDSWFQKFDEDLKFLFEDESTKLKFDYKTRKFSLMQSHREFTFQSLSSGFTAIFDIYSDLLMRSRLLNILPNELNGVVLIDEIDAHLHISLQKKILPFLTKSFPEVQFIVSTHSPFVITSTNNDTVVYDISSGEFFEEDLSLYSHESIIKELFHVKEENENIKILSDQLLQFIESENLTQDLNTIQELLNEINKDFEKLSVELQLQYMVAKNKLAKLKHEAN</sequence>
<protein>
    <recommendedName>
        <fullName evidence="2">ATPase AAA-type core domain-containing protein</fullName>
    </recommendedName>
</protein>
<dbReference type="Proteomes" id="UP000013065">
    <property type="component" value="Unassembled WGS sequence"/>
</dbReference>
<organism evidence="3 4">
    <name type="scientific">Acinetobacter seifertii</name>
    <dbReference type="NCBI Taxonomy" id="1530123"/>
    <lineage>
        <taxon>Bacteria</taxon>
        <taxon>Pseudomonadati</taxon>
        <taxon>Pseudomonadota</taxon>
        <taxon>Gammaproteobacteria</taxon>
        <taxon>Moraxellales</taxon>
        <taxon>Moraxellaceae</taxon>
        <taxon>Acinetobacter</taxon>
        <taxon>Acinetobacter calcoaceticus/baumannii complex</taxon>
    </lineage>
</organism>
<feature type="domain" description="ATPase AAA-type core" evidence="2">
    <location>
        <begin position="220"/>
        <end position="380"/>
    </location>
</feature>
<proteinExistence type="predicted"/>
<reference evidence="3 4" key="2">
    <citation type="journal article" date="2015" name="Int. J. Syst. Evol. Microbiol.">
        <title>Acinetobacter seifertii sp. nov., a member of the Acinetobacter calcoaceticus-Acinetobacter baumannii complex isolated from human clinical specimens.</title>
        <authorList>
            <person name="Nemec A."/>
            <person name="Krizova L."/>
            <person name="Maixnerova M."/>
            <person name="Sedo O."/>
            <person name="Brisse S."/>
            <person name="Higgins P.G."/>
        </authorList>
    </citation>
    <scope>NUCLEOTIDE SEQUENCE [LARGE SCALE GENOMIC DNA]</scope>
    <source>
        <strain evidence="3 4">NIPH 973</strain>
    </source>
</reference>
<dbReference type="InterPro" id="IPR051396">
    <property type="entry name" value="Bact_Antivir_Def_Nuclease"/>
</dbReference>
<gene>
    <name evidence="3" type="ORF">F985_00740</name>
</gene>
<dbReference type="HOGENOM" id="CLU_033429_0_1_6"/>
<dbReference type="InterPro" id="IPR003959">
    <property type="entry name" value="ATPase_AAA_core"/>
</dbReference>
<dbReference type="GO" id="GO:0005524">
    <property type="term" value="F:ATP binding"/>
    <property type="evidence" value="ECO:0007669"/>
    <property type="project" value="InterPro"/>
</dbReference>
<dbReference type="PANTHER" id="PTHR43581:SF2">
    <property type="entry name" value="EXCINUCLEASE ATPASE SUBUNIT"/>
    <property type="match status" value="1"/>
</dbReference>
<dbReference type="EMBL" id="APOO01000005">
    <property type="protein sequence ID" value="ENU44600.1"/>
    <property type="molecule type" value="Genomic_DNA"/>
</dbReference>
<dbReference type="PATRIC" id="fig|520709.3.peg.719"/>
<evidence type="ECO:0000256" key="1">
    <source>
        <dbReference type="SAM" id="Coils"/>
    </source>
</evidence>
<name>N8R162_9GAMM</name>
<dbReference type="PANTHER" id="PTHR43581">
    <property type="entry name" value="ATP/GTP PHOSPHATASE"/>
    <property type="match status" value="1"/>
</dbReference>
<comment type="caution">
    <text evidence="3">The sequence shown here is derived from an EMBL/GenBank/DDBJ whole genome shotgun (WGS) entry which is preliminary data.</text>
</comment>
<dbReference type="OrthoDB" id="9815944at2"/>
<dbReference type="RefSeq" id="WP_004705855.1">
    <property type="nucleotide sequence ID" value="NZ_BKTH01000001.1"/>
</dbReference>
<evidence type="ECO:0000313" key="3">
    <source>
        <dbReference type="EMBL" id="ENU44600.1"/>
    </source>
</evidence>
<evidence type="ECO:0000259" key="2">
    <source>
        <dbReference type="Pfam" id="PF13304"/>
    </source>
</evidence>
<dbReference type="GO" id="GO:0016887">
    <property type="term" value="F:ATP hydrolysis activity"/>
    <property type="evidence" value="ECO:0007669"/>
    <property type="project" value="InterPro"/>
</dbReference>
<reference evidence="4" key="1">
    <citation type="submission" date="2013-02" db="EMBL/GenBank/DDBJ databases">
        <title>The Genome Sequence of Acinetobacter sp. NIPH 973.</title>
        <authorList>
            <consortium name="The Broad Institute Genome Sequencing Platform"/>
            <consortium name="The Broad Institute Genome Sequencing Center for Infectious Disease"/>
            <person name="Cerqueira G."/>
            <person name="Feldgarden M."/>
            <person name="Courvalin P."/>
            <person name="Perichon B."/>
            <person name="Grillot-Courvalin C."/>
            <person name="Clermont D."/>
            <person name="Rocha E."/>
            <person name="Yoon E.-J."/>
            <person name="Nemec A."/>
            <person name="Walker B."/>
            <person name="Young S.K."/>
            <person name="Zeng Q."/>
            <person name="Gargeya S."/>
            <person name="Fitzgerald M."/>
            <person name="Haas B."/>
            <person name="Abouelleil A."/>
            <person name="Alvarado L."/>
            <person name="Arachchi H.M."/>
            <person name="Berlin A.M."/>
            <person name="Chapman S.B."/>
            <person name="Dewar J."/>
            <person name="Goldberg J."/>
            <person name="Griggs A."/>
            <person name="Gujja S."/>
            <person name="Hansen M."/>
            <person name="Howarth C."/>
            <person name="Imamovic A."/>
            <person name="Larimer J."/>
            <person name="McCowan C."/>
            <person name="Murphy C."/>
            <person name="Neiman D."/>
            <person name="Pearson M."/>
            <person name="Priest M."/>
            <person name="Roberts A."/>
            <person name="Saif S."/>
            <person name="Shea T."/>
            <person name="Sisk P."/>
            <person name="Sykes S."/>
            <person name="Wortman J."/>
            <person name="Nusbaum C."/>
            <person name="Birren B."/>
        </authorList>
    </citation>
    <scope>NUCLEOTIDE SEQUENCE [LARGE SCALE GENOMIC DNA]</scope>
    <source>
        <strain evidence="4">NIPH 973</strain>
    </source>
</reference>
<accession>N8R162</accession>
<feature type="coiled-coil region" evidence="1">
    <location>
        <begin position="437"/>
        <end position="482"/>
    </location>
</feature>
<dbReference type="Pfam" id="PF13304">
    <property type="entry name" value="AAA_21"/>
    <property type="match status" value="1"/>
</dbReference>
<dbReference type="Gene3D" id="3.40.50.300">
    <property type="entry name" value="P-loop containing nucleotide triphosphate hydrolases"/>
    <property type="match status" value="1"/>
</dbReference>